<evidence type="ECO:0000313" key="2">
    <source>
        <dbReference type="EMBL" id="KAJ8376240.1"/>
    </source>
</evidence>
<dbReference type="OrthoDB" id="10589414at2759"/>
<dbReference type="EMBL" id="JAINUF010000002">
    <property type="protein sequence ID" value="KAJ8376240.1"/>
    <property type="molecule type" value="Genomic_DNA"/>
</dbReference>
<feature type="region of interest" description="Disordered" evidence="1">
    <location>
        <begin position="82"/>
        <end position="163"/>
    </location>
</feature>
<organism evidence="2 3">
    <name type="scientific">Synaphobranchus kaupii</name>
    <name type="common">Kaup's arrowtooth eel</name>
    <dbReference type="NCBI Taxonomy" id="118154"/>
    <lineage>
        <taxon>Eukaryota</taxon>
        <taxon>Metazoa</taxon>
        <taxon>Chordata</taxon>
        <taxon>Craniata</taxon>
        <taxon>Vertebrata</taxon>
        <taxon>Euteleostomi</taxon>
        <taxon>Actinopterygii</taxon>
        <taxon>Neopterygii</taxon>
        <taxon>Teleostei</taxon>
        <taxon>Anguilliformes</taxon>
        <taxon>Synaphobranchidae</taxon>
        <taxon>Synaphobranchus</taxon>
    </lineage>
</organism>
<feature type="compositionally biased region" description="Low complexity" evidence="1">
    <location>
        <begin position="12"/>
        <end position="23"/>
    </location>
</feature>
<evidence type="ECO:0000256" key="1">
    <source>
        <dbReference type="SAM" id="MobiDB-lite"/>
    </source>
</evidence>
<sequence length="176" mass="19022">MLQPISVGGVSGRTRGNTRGTPGALWRSVHVCERKHDPHGHLRTALQVSQWALAKRPSFSARPRSHANERAVLTCVINNSNSGQVVGSSDTAPGSCPLSSQRRADMKEPVASPVGKVKQRDMQSSSQRDDVERDHGDKLRSEPSSRSSRALGRSHATPGPRIDSGVQFCLAPLLFN</sequence>
<comment type="caution">
    <text evidence="2">The sequence shown here is derived from an EMBL/GenBank/DDBJ whole genome shotgun (WGS) entry which is preliminary data.</text>
</comment>
<protein>
    <submittedName>
        <fullName evidence="2">Uncharacterized protein</fullName>
    </submittedName>
</protein>
<gene>
    <name evidence="2" type="ORF">SKAU_G00068200</name>
</gene>
<feature type="region of interest" description="Disordered" evidence="1">
    <location>
        <begin position="1"/>
        <end position="23"/>
    </location>
</feature>
<feature type="compositionally biased region" description="Basic and acidic residues" evidence="1">
    <location>
        <begin position="127"/>
        <end position="143"/>
    </location>
</feature>
<name>A0A9Q1G6F1_SYNKA</name>
<proteinExistence type="predicted"/>
<reference evidence="2" key="1">
    <citation type="journal article" date="2023" name="Science">
        <title>Genome structures resolve the early diversification of teleost fishes.</title>
        <authorList>
            <person name="Parey E."/>
            <person name="Louis A."/>
            <person name="Montfort J."/>
            <person name="Bouchez O."/>
            <person name="Roques C."/>
            <person name="Iampietro C."/>
            <person name="Lluch J."/>
            <person name="Castinel A."/>
            <person name="Donnadieu C."/>
            <person name="Desvignes T."/>
            <person name="Floi Bucao C."/>
            <person name="Jouanno E."/>
            <person name="Wen M."/>
            <person name="Mejri S."/>
            <person name="Dirks R."/>
            <person name="Jansen H."/>
            <person name="Henkel C."/>
            <person name="Chen W.J."/>
            <person name="Zahm M."/>
            <person name="Cabau C."/>
            <person name="Klopp C."/>
            <person name="Thompson A.W."/>
            <person name="Robinson-Rechavi M."/>
            <person name="Braasch I."/>
            <person name="Lecointre G."/>
            <person name="Bobe J."/>
            <person name="Postlethwait J.H."/>
            <person name="Berthelot C."/>
            <person name="Roest Crollius H."/>
            <person name="Guiguen Y."/>
        </authorList>
    </citation>
    <scope>NUCLEOTIDE SEQUENCE</scope>
    <source>
        <strain evidence="2">WJC10195</strain>
    </source>
</reference>
<keyword evidence="3" id="KW-1185">Reference proteome</keyword>
<evidence type="ECO:0000313" key="3">
    <source>
        <dbReference type="Proteomes" id="UP001152622"/>
    </source>
</evidence>
<dbReference type="Proteomes" id="UP001152622">
    <property type="component" value="Chromosome 2"/>
</dbReference>
<accession>A0A9Q1G6F1</accession>
<dbReference type="AlphaFoldDB" id="A0A9Q1G6F1"/>